<keyword evidence="1" id="KW-1133">Transmembrane helix</keyword>
<name>A0ABV1J6B1_9FIRM</name>
<protein>
    <submittedName>
        <fullName evidence="2">DUF1648 domain-containing protein</fullName>
    </submittedName>
</protein>
<feature type="transmembrane region" description="Helical" evidence="1">
    <location>
        <begin position="45"/>
        <end position="66"/>
    </location>
</feature>
<proteinExistence type="predicted"/>
<dbReference type="RefSeq" id="WP_349053972.1">
    <property type="nucleotide sequence ID" value="NZ_JBBNPS010000012.1"/>
</dbReference>
<dbReference type="EMBL" id="JBBNPS010000012">
    <property type="protein sequence ID" value="MEQ3353729.1"/>
    <property type="molecule type" value="Genomic_DNA"/>
</dbReference>
<gene>
    <name evidence="2" type="ORF">AAA081_05360</name>
</gene>
<keyword evidence="1" id="KW-0472">Membrane</keyword>
<keyword evidence="1" id="KW-0812">Transmembrane</keyword>
<evidence type="ECO:0000256" key="1">
    <source>
        <dbReference type="SAM" id="Phobius"/>
    </source>
</evidence>
<comment type="caution">
    <text evidence="2">The sequence shown here is derived from an EMBL/GenBank/DDBJ whole genome shotgun (WGS) entry which is preliminary data.</text>
</comment>
<evidence type="ECO:0000313" key="2">
    <source>
        <dbReference type="EMBL" id="MEQ3353729.1"/>
    </source>
</evidence>
<organism evidence="2 3">
    <name type="scientific">Aedoeadaptatus acetigenes</name>
    <dbReference type="NCBI Taxonomy" id="2981723"/>
    <lineage>
        <taxon>Bacteria</taxon>
        <taxon>Bacillati</taxon>
        <taxon>Bacillota</taxon>
        <taxon>Tissierellia</taxon>
        <taxon>Tissierellales</taxon>
        <taxon>Peptoniphilaceae</taxon>
        <taxon>Aedoeadaptatus</taxon>
    </lineage>
</organism>
<feature type="transmembrane region" description="Helical" evidence="1">
    <location>
        <begin position="5"/>
        <end position="25"/>
    </location>
</feature>
<feature type="transmembrane region" description="Helical" evidence="1">
    <location>
        <begin position="73"/>
        <end position="90"/>
    </location>
</feature>
<keyword evidence="3" id="KW-1185">Reference proteome</keyword>
<reference evidence="2 3" key="1">
    <citation type="submission" date="2024-04" db="EMBL/GenBank/DDBJ databases">
        <title>Human intestinal bacterial collection.</title>
        <authorList>
            <person name="Pauvert C."/>
            <person name="Hitch T.C.A."/>
            <person name="Clavel T."/>
        </authorList>
    </citation>
    <scope>NUCLEOTIDE SEQUENCE [LARGE SCALE GENOMIC DNA]</scope>
    <source>
        <strain evidence="2 3">CLA-SR-H026</strain>
    </source>
</reference>
<evidence type="ECO:0000313" key="3">
    <source>
        <dbReference type="Proteomes" id="UP001481872"/>
    </source>
</evidence>
<dbReference type="Proteomes" id="UP001481872">
    <property type="component" value="Unassembled WGS sequence"/>
</dbReference>
<sequence length="92" mass="10025">MNKKIVVAGVFSASIALGIFGYIYLPEMVTVQVDLSGNPSNIYPKMMAIASQTILSFAGAMGYYFSKKREKKWLVLAAVGLIVSVITLVYNI</sequence>
<accession>A0ABV1J6B1</accession>